<organism evidence="2 3">
    <name type="scientific">Tangfeifania diversioriginum</name>
    <dbReference type="NCBI Taxonomy" id="1168035"/>
    <lineage>
        <taxon>Bacteria</taxon>
        <taxon>Pseudomonadati</taxon>
        <taxon>Bacteroidota</taxon>
        <taxon>Bacteroidia</taxon>
        <taxon>Marinilabiliales</taxon>
        <taxon>Prolixibacteraceae</taxon>
        <taxon>Tangfeifania</taxon>
    </lineage>
</organism>
<dbReference type="AlphaFoldDB" id="A0A1M6IQ64"/>
<feature type="coiled-coil region" evidence="1">
    <location>
        <begin position="104"/>
        <end position="131"/>
    </location>
</feature>
<dbReference type="Proteomes" id="UP000184050">
    <property type="component" value="Unassembled WGS sequence"/>
</dbReference>
<protein>
    <submittedName>
        <fullName evidence="2">Uncharacterized protein</fullName>
    </submittedName>
</protein>
<keyword evidence="3" id="KW-1185">Reference proteome</keyword>
<evidence type="ECO:0000256" key="1">
    <source>
        <dbReference type="SAM" id="Coils"/>
    </source>
</evidence>
<reference evidence="2 3" key="1">
    <citation type="submission" date="2016-11" db="EMBL/GenBank/DDBJ databases">
        <authorList>
            <person name="Jaros S."/>
            <person name="Januszkiewicz K."/>
            <person name="Wedrychowicz H."/>
        </authorList>
    </citation>
    <scope>NUCLEOTIDE SEQUENCE [LARGE SCALE GENOMIC DNA]</scope>
    <source>
        <strain evidence="2 3">DSM 27063</strain>
    </source>
</reference>
<evidence type="ECO:0000313" key="2">
    <source>
        <dbReference type="EMBL" id="SHJ36555.1"/>
    </source>
</evidence>
<gene>
    <name evidence="2" type="ORF">SAMN05444280_11781</name>
</gene>
<name>A0A1M6IQ64_9BACT</name>
<evidence type="ECO:0000313" key="3">
    <source>
        <dbReference type="Proteomes" id="UP000184050"/>
    </source>
</evidence>
<accession>A0A1M6IQ64</accession>
<sequence>MSLLLLDKLPPMSKLEIHYHFDNLDSTHTMDAFIRNRCEFELLQISHEFQKKLDLDIKIETEAFEEGGLTEFWTFLSDNAVQIALILTLLSQVLSRVPLRKSRLSKKELELSVAEKELSILQLKKQIQESEKPDIDIQDLNIFIDTNPKILKHISNFYNQLDKYLKVKELSTTILDDKKSKVNETAIVKREDFKKFILESDELEPIVDEDATIEIISPVLKRGKYKWKGIYNKVGHPIEFFMKDKDFKGTVIAEGVAFKNGTFIDCILEISRKINEIGEIFDSSYSVLTVLKKHDENVSEETPQGKKYRKEKEAEKAQMKLFDENDKNE</sequence>
<proteinExistence type="predicted"/>
<keyword evidence="1" id="KW-0175">Coiled coil</keyword>
<dbReference type="EMBL" id="FQZE01000017">
    <property type="protein sequence ID" value="SHJ36555.1"/>
    <property type="molecule type" value="Genomic_DNA"/>
</dbReference>
<dbReference type="STRING" id="1168035.SAMN05444280_11781"/>